<dbReference type="SMART" id="SM00387">
    <property type="entry name" value="HATPase_c"/>
    <property type="match status" value="1"/>
</dbReference>
<reference evidence="17" key="1">
    <citation type="submission" date="2016-10" db="EMBL/GenBank/DDBJ databases">
        <authorList>
            <person name="Varghese N."/>
            <person name="Submissions S."/>
        </authorList>
    </citation>
    <scope>NUCLEOTIDE SEQUENCE [LARGE SCALE GENOMIC DNA]</scope>
    <source>
        <strain evidence="17">CCTCC 2012022</strain>
    </source>
</reference>
<dbReference type="PANTHER" id="PTHR45436">
    <property type="entry name" value="SENSOR HISTIDINE KINASE YKOH"/>
    <property type="match status" value="1"/>
</dbReference>
<evidence type="ECO:0000313" key="16">
    <source>
        <dbReference type="EMBL" id="SDU34462.1"/>
    </source>
</evidence>
<comment type="subcellular location">
    <subcellularLocation>
        <location evidence="2">Membrane</location>
    </subcellularLocation>
</comment>
<dbReference type="Pfam" id="PF02518">
    <property type="entry name" value="HATPase_c"/>
    <property type="match status" value="1"/>
</dbReference>
<dbReference type="STRING" id="1245526.SAMN05216580_2483"/>
<evidence type="ECO:0000256" key="12">
    <source>
        <dbReference type="ARBA" id="ARBA00023136"/>
    </source>
</evidence>
<dbReference type="GO" id="GO:0000155">
    <property type="term" value="F:phosphorelay sensor kinase activity"/>
    <property type="evidence" value="ECO:0007669"/>
    <property type="project" value="InterPro"/>
</dbReference>
<dbReference type="EMBL" id="LT629780">
    <property type="protein sequence ID" value="SDU34462.1"/>
    <property type="molecule type" value="Genomic_DNA"/>
</dbReference>
<name>A0A1H2HRC4_9GAMM</name>
<dbReference type="InterPro" id="IPR036890">
    <property type="entry name" value="HATPase_C_sf"/>
</dbReference>
<dbReference type="InterPro" id="IPR004358">
    <property type="entry name" value="Sig_transdc_His_kin-like_C"/>
</dbReference>
<keyword evidence="4" id="KW-0597">Phosphoprotein</keyword>
<organism evidence="16 17">
    <name type="scientific">Geopseudomonas guangdongensis</name>
    <dbReference type="NCBI Taxonomy" id="1245526"/>
    <lineage>
        <taxon>Bacteria</taxon>
        <taxon>Pseudomonadati</taxon>
        <taxon>Pseudomonadota</taxon>
        <taxon>Gammaproteobacteria</taxon>
        <taxon>Pseudomonadales</taxon>
        <taxon>Pseudomonadaceae</taxon>
        <taxon>Geopseudomonas</taxon>
    </lineage>
</organism>
<dbReference type="EC" id="2.7.13.3" evidence="3"/>
<evidence type="ECO:0000256" key="1">
    <source>
        <dbReference type="ARBA" id="ARBA00000085"/>
    </source>
</evidence>
<evidence type="ECO:0000256" key="13">
    <source>
        <dbReference type="SAM" id="Phobius"/>
    </source>
</evidence>
<dbReference type="PROSITE" id="PS50109">
    <property type="entry name" value="HIS_KIN"/>
    <property type="match status" value="1"/>
</dbReference>
<keyword evidence="7" id="KW-0547">Nucleotide-binding</keyword>
<dbReference type="AlphaFoldDB" id="A0A1H2HRC4"/>
<dbReference type="InterPro" id="IPR050428">
    <property type="entry name" value="TCS_sensor_his_kinase"/>
</dbReference>
<dbReference type="RefSeq" id="WP_090214980.1">
    <property type="nucleotide sequence ID" value="NZ_LT629780.1"/>
</dbReference>
<evidence type="ECO:0000256" key="8">
    <source>
        <dbReference type="ARBA" id="ARBA00022777"/>
    </source>
</evidence>
<dbReference type="SUPFAM" id="SSF55874">
    <property type="entry name" value="ATPase domain of HSP90 chaperone/DNA topoisomerase II/histidine kinase"/>
    <property type="match status" value="1"/>
</dbReference>
<feature type="domain" description="Histidine kinase" evidence="14">
    <location>
        <begin position="236"/>
        <end position="438"/>
    </location>
</feature>
<evidence type="ECO:0000256" key="11">
    <source>
        <dbReference type="ARBA" id="ARBA00023012"/>
    </source>
</evidence>
<evidence type="ECO:0000256" key="5">
    <source>
        <dbReference type="ARBA" id="ARBA00022679"/>
    </source>
</evidence>
<evidence type="ECO:0000256" key="6">
    <source>
        <dbReference type="ARBA" id="ARBA00022692"/>
    </source>
</evidence>
<dbReference type="SUPFAM" id="SSF47384">
    <property type="entry name" value="Homodimeric domain of signal transducing histidine kinase"/>
    <property type="match status" value="1"/>
</dbReference>
<evidence type="ECO:0000256" key="10">
    <source>
        <dbReference type="ARBA" id="ARBA00022989"/>
    </source>
</evidence>
<keyword evidence="8 16" id="KW-0418">Kinase</keyword>
<accession>A0A1H2HRC4</accession>
<evidence type="ECO:0000256" key="9">
    <source>
        <dbReference type="ARBA" id="ARBA00022840"/>
    </source>
</evidence>
<dbReference type="Proteomes" id="UP000243063">
    <property type="component" value="Chromosome I"/>
</dbReference>
<evidence type="ECO:0000256" key="2">
    <source>
        <dbReference type="ARBA" id="ARBA00004370"/>
    </source>
</evidence>
<dbReference type="CDD" id="cd16954">
    <property type="entry name" value="HATPase_PhoQ-like"/>
    <property type="match status" value="1"/>
</dbReference>
<dbReference type="PROSITE" id="PS50885">
    <property type="entry name" value="HAMP"/>
    <property type="match status" value="1"/>
</dbReference>
<dbReference type="InterPro" id="IPR005467">
    <property type="entry name" value="His_kinase_dom"/>
</dbReference>
<keyword evidence="12 13" id="KW-0472">Membrane</keyword>
<proteinExistence type="predicted"/>
<evidence type="ECO:0000256" key="7">
    <source>
        <dbReference type="ARBA" id="ARBA00022741"/>
    </source>
</evidence>
<dbReference type="PANTHER" id="PTHR45436:SF5">
    <property type="entry name" value="SENSOR HISTIDINE KINASE TRCS"/>
    <property type="match status" value="1"/>
</dbReference>
<dbReference type="OrthoDB" id="9809567at2"/>
<keyword evidence="6 13" id="KW-0812">Transmembrane</keyword>
<keyword evidence="5" id="KW-0808">Transferase</keyword>
<dbReference type="Gene3D" id="1.10.287.130">
    <property type="match status" value="1"/>
</dbReference>
<dbReference type="GO" id="GO:0005886">
    <property type="term" value="C:plasma membrane"/>
    <property type="evidence" value="ECO:0007669"/>
    <property type="project" value="TreeGrafter"/>
</dbReference>
<keyword evidence="9" id="KW-0067">ATP-binding</keyword>
<evidence type="ECO:0000259" key="14">
    <source>
        <dbReference type="PROSITE" id="PS50109"/>
    </source>
</evidence>
<dbReference type="Gene3D" id="3.30.565.10">
    <property type="entry name" value="Histidine kinase-like ATPase, C-terminal domain"/>
    <property type="match status" value="1"/>
</dbReference>
<evidence type="ECO:0000256" key="4">
    <source>
        <dbReference type="ARBA" id="ARBA00022553"/>
    </source>
</evidence>
<sequence>MRSIQSRLGLGLAATLLVVGVVVLQSSLWLFDNGLRRYHAAILQDEAESLLVALVRGSGGVQLDEQRVHPAFQRAYSGRYFRIDFAERSWRSRSLWDSELQPPAQAGLAIELQPGAVGQRLLVFRGDYRRFGQSLRITVAQDYTPVLASLSRIRWLAAGGGAAALLLVLLLQWLTVRRALRPLERVRRQIAELQAGQLSALDSRVPRELEPLVGQINHLLRHTEETLKRSRHGLGNLGHALKTPLAVLLSLLGRDELRAHPALRATLREQLQQIEQRLQRELGRARLAGEALPGAHFDCGGELPALCATLRQIHPHVDIDWQAPPGLRLPWDREDLLEALGNLLDNACKWADSAVRVSAGEDGEGYWLCVEDDGPGIDPAQREAVIARGSRLDEQVAGHGLGLGIVRDIAQACGGTLSLEDSGELGGLCARLHLPRRAQAVGRP</sequence>
<dbReference type="InterPro" id="IPR003660">
    <property type="entry name" value="HAMP_dom"/>
</dbReference>
<evidence type="ECO:0000259" key="15">
    <source>
        <dbReference type="PROSITE" id="PS50885"/>
    </source>
</evidence>
<gene>
    <name evidence="16" type="ORF">SAMN05216580_2483</name>
</gene>
<dbReference type="InterPro" id="IPR036097">
    <property type="entry name" value="HisK_dim/P_sf"/>
</dbReference>
<keyword evidence="17" id="KW-1185">Reference proteome</keyword>
<keyword evidence="11" id="KW-0902">Two-component regulatory system</keyword>
<dbReference type="InterPro" id="IPR003594">
    <property type="entry name" value="HATPase_dom"/>
</dbReference>
<keyword evidence="10 13" id="KW-1133">Transmembrane helix</keyword>
<dbReference type="InterPro" id="IPR058619">
    <property type="entry name" value="PhoQ/CarS-like_HATPase"/>
</dbReference>
<feature type="transmembrane region" description="Helical" evidence="13">
    <location>
        <begin position="155"/>
        <end position="176"/>
    </location>
</feature>
<evidence type="ECO:0000256" key="3">
    <source>
        <dbReference type="ARBA" id="ARBA00012438"/>
    </source>
</evidence>
<protein>
    <recommendedName>
        <fullName evidence="3">histidine kinase</fullName>
        <ecNumber evidence="3">2.7.13.3</ecNumber>
    </recommendedName>
</protein>
<dbReference type="PRINTS" id="PR00344">
    <property type="entry name" value="BCTRLSENSOR"/>
</dbReference>
<comment type="catalytic activity">
    <reaction evidence="1">
        <text>ATP + protein L-histidine = ADP + protein N-phospho-L-histidine.</text>
        <dbReference type="EC" id="2.7.13.3"/>
    </reaction>
</comment>
<feature type="domain" description="HAMP" evidence="15">
    <location>
        <begin position="177"/>
        <end position="228"/>
    </location>
</feature>
<evidence type="ECO:0000313" key="17">
    <source>
        <dbReference type="Proteomes" id="UP000243063"/>
    </source>
</evidence>